<name>A0ABX1MF90_9CYAN</name>
<dbReference type="EMBL" id="QMEC01000259">
    <property type="protein sequence ID" value="NMF67313.1"/>
    <property type="molecule type" value="Genomic_DNA"/>
</dbReference>
<sequence>MYRCTIQTKCDGAKLPSGGDRISHKLQRRNSDRNFAGVSYAYLLKIKSCVTSLDAFSQKARGFTATLVLIAAESIDWKMILSSKFR</sequence>
<accession>A0ABX1MF90</accession>
<dbReference type="Proteomes" id="UP000762253">
    <property type="component" value="Unassembled WGS sequence"/>
</dbReference>
<dbReference type="RefSeq" id="WP_169268854.1">
    <property type="nucleotide sequence ID" value="NZ_QMEC01000259.1"/>
</dbReference>
<gene>
    <name evidence="1" type="ORF">DP115_33105</name>
</gene>
<evidence type="ECO:0000313" key="1">
    <source>
        <dbReference type="EMBL" id="NMF67313.1"/>
    </source>
</evidence>
<keyword evidence="2" id="KW-1185">Reference proteome</keyword>
<protein>
    <submittedName>
        <fullName evidence="1">Uncharacterized protein</fullName>
    </submittedName>
</protein>
<organism evidence="1 2">
    <name type="scientific">Brasilonema octagenarum UFV-OR1</name>
    <dbReference type="NCBI Taxonomy" id="417115"/>
    <lineage>
        <taxon>Bacteria</taxon>
        <taxon>Bacillati</taxon>
        <taxon>Cyanobacteriota</taxon>
        <taxon>Cyanophyceae</taxon>
        <taxon>Nostocales</taxon>
        <taxon>Scytonemataceae</taxon>
        <taxon>Brasilonema</taxon>
        <taxon>Octagenarum group</taxon>
    </lineage>
</organism>
<reference evidence="1 2" key="1">
    <citation type="submission" date="2018-06" db="EMBL/GenBank/DDBJ databases">
        <title>Comparative genomics of Brasilonema spp. strains.</title>
        <authorList>
            <person name="Alvarenga D.O."/>
            <person name="Fiore M.F."/>
            <person name="Varani A.M."/>
        </authorList>
    </citation>
    <scope>NUCLEOTIDE SEQUENCE [LARGE SCALE GENOMIC DNA]</scope>
    <source>
        <strain evidence="1 2">UFV-OR1</strain>
    </source>
</reference>
<comment type="caution">
    <text evidence="1">The sequence shown here is derived from an EMBL/GenBank/DDBJ whole genome shotgun (WGS) entry which is preliminary data.</text>
</comment>
<evidence type="ECO:0000313" key="2">
    <source>
        <dbReference type="Proteomes" id="UP000762253"/>
    </source>
</evidence>
<proteinExistence type="predicted"/>